<comment type="subcellular location">
    <subcellularLocation>
        <location evidence="9">Cytoplasm</location>
    </subcellularLocation>
</comment>
<dbReference type="Pfam" id="PF05127">
    <property type="entry name" value="NAT10_TcmA_helicase"/>
    <property type="match status" value="1"/>
</dbReference>
<dbReference type="Proteomes" id="UP000242258">
    <property type="component" value="Unassembled WGS sequence"/>
</dbReference>
<dbReference type="Gene3D" id="1.20.120.890">
    <property type="entry name" value="tRNA(Met) cytidine acetyltransferase, tail domain"/>
    <property type="match status" value="1"/>
</dbReference>
<dbReference type="GO" id="GO:0051391">
    <property type="term" value="P:tRNA acetylation"/>
    <property type="evidence" value="ECO:0007669"/>
    <property type="project" value="UniProtKB-UniRule"/>
</dbReference>
<feature type="binding site" evidence="9">
    <location>
        <position position="343"/>
    </location>
    <ligand>
        <name>ATP</name>
        <dbReference type="ChEBI" id="CHEBI:30616"/>
    </ligand>
</feature>
<dbReference type="STRING" id="1628148.BI198_00915"/>
<dbReference type="InterPro" id="IPR024914">
    <property type="entry name" value="tRNA_acetyltr_TmcA"/>
</dbReference>
<dbReference type="OrthoDB" id="5578851at2"/>
<feature type="domain" description="N-acetyltransferase" evidence="10">
    <location>
        <begin position="375"/>
        <end position="562"/>
    </location>
</feature>
<evidence type="ECO:0000313" key="12">
    <source>
        <dbReference type="Proteomes" id="UP000242258"/>
    </source>
</evidence>
<dbReference type="GO" id="GO:0005737">
    <property type="term" value="C:cytoplasm"/>
    <property type="evidence" value="ECO:0007669"/>
    <property type="project" value="UniProtKB-SubCell"/>
</dbReference>
<feature type="binding site" evidence="9">
    <location>
        <begin position="487"/>
        <end position="489"/>
    </location>
    <ligand>
        <name>acetyl-CoA</name>
        <dbReference type="ChEBI" id="CHEBI:57288"/>
    </ligand>
</feature>
<comment type="catalytic activity">
    <reaction evidence="9">
        <text>cytidine(34) in elongator tRNA(Met) + acetyl-CoA + ATP + H2O = N(4)-acetylcytidine(34) in elongator tRNA(Met) + ADP + phosphate + CoA + H(+)</text>
        <dbReference type="Rhea" id="RHEA:43788"/>
        <dbReference type="Rhea" id="RHEA-COMP:10693"/>
        <dbReference type="Rhea" id="RHEA-COMP:10694"/>
        <dbReference type="ChEBI" id="CHEBI:15377"/>
        <dbReference type="ChEBI" id="CHEBI:15378"/>
        <dbReference type="ChEBI" id="CHEBI:30616"/>
        <dbReference type="ChEBI" id="CHEBI:43474"/>
        <dbReference type="ChEBI" id="CHEBI:57287"/>
        <dbReference type="ChEBI" id="CHEBI:57288"/>
        <dbReference type="ChEBI" id="CHEBI:74900"/>
        <dbReference type="ChEBI" id="CHEBI:82748"/>
        <dbReference type="ChEBI" id="CHEBI:456216"/>
        <dbReference type="EC" id="2.3.1.193"/>
    </reaction>
</comment>
<feature type="binding site" evidence="9">
    <location>
        <position position="184"/>
    </location>
    <ligand>
        <name>ATP</name>
        <dbReference type="ChEBI" id="CHEBI:30616"/>
    </ligand>
</feature>
<dbReference type="GO" id="GO:1990883">
    <property type="term" value="F:18S rRNA cytidine N-acetyltransferase activity"/>
    <property type="evidence" value="ECO:0007669"/>
    <property type="project" value="TreeGrafter"/>
</dbReference>
<dbReference type="Gene3D" id="3.40.50.11040">
    <property type="match status" value="1"/>
</dbReference>
<keyword evidence="2 9" id="KW-0820">tRNA-binding</keyword>
<protein>
    <recommendedName>
        <fullName evidence="9">tRNA(Met) cytidine acetyltransferase TmcA</fullName>
        <ecNumber evidence="9">2.3.1.193</ecNumber>
    </recommendedName>
</protein>
<dbReference type="GO" id="GO:0000049">
    <property type="term" value="F:tRNA binding"/>
    <property type="evidence" value="ECO:0007669"/>
    <property type="project" value="UniProtKB-UniRule"/>
</dbReference>
<dbReference type="SUPFAM" id="SSF52540">
    <property type="entry name" value="P-loop containing nucleoside triphosphate hydrolases"/>
    <property type="match status" value="1"/>
</dbReference>
<keyword evidence="6 9" id="KW-0067">ATP-binding</keyword>
<dbReference type="GO" id="GO:1904812">
    <property type="term" value="P:rRNA acetylation involved in maturation of SSU-rRNA"/>
    <property type="evidence" value="ECO:0007669"/>
    <property type="project" value="TreeGrafter"/>
</dbReference>
<dbReference type="InterPro" id="IPR038321">
    <property type="entry name" value="TmcA_C_sf"/>
</dbReference>
<evidence type="ECO:0000256" key="6">
    <source>
        <dbReference type="ARBA" id="ARBA00022840"/>
    </source>
</evidence>
<dbReference type="SUPFAM" id="SSF55729">
    <property type="entry name" value="Acyl-CoA N-acyltransferases (Nat)"/>
    <property type="match status" value="1"/>
</dbReference>
<dbReference type="PANTHER" id="PTHR10925:SF5">
    <property type="entry name" value="RNA CYTIDINE ACETYLTRANSFERASE"/>
    <property type="match status" value="1"/>
</dbReference>
<keyword evidence="8 9" id="KW-0012">Acyltransferase</keyword>
<evidence type="ECO:0000256" key="7">
    <source>
        <dbReference type="ARBA" id="ARBA00022884"/>
    </source>
</evidence>
<evidence type="ECO:0000256" key="1">
    <source>
        <dbReference type="ARBA" id="ARBA00022490"/>
    </source>
</evidence>
<evidence type="ECO:0000256" key="5">
    <source>
        <dbReference type="ARBA" id="ARBA00022741"/>
    </source>
</evidence>
<dbReference type="InterPro" id="IPR016181">
    <property type="entry name" value="Acyl_CoA_acyltransferase"/>
</dbReference>
<keyword evidence="7 9" id="KW-0694">RNA-binding</keyword>
<comment type="function">
    <text evidence="9">Catalyzes the formation of N(4)-acetylcytidine (ac(4)C) at the wobble position of tRNA(Met), by using acetyl-CoA as an acetyl donor and ATP (or GTP).</text>
</comment>
<accession>A0A1E7Q277</accession>
<dbReference type="InterPro" id="IPR032672">
    <property type="entry name" value="TmcA/NAT10/Kre33"/>
</dbReference>
<dbReference type="PROSITE" id="PS51186">
    <property type="entry name" value="GNAT"/>
    <property type="match status" value="1"/>
</dbReference>
<evidence type="ECO:0000259" key="10">
    <source>
        <dbReference type="PROSITE" id="PS51186"/>
    </source>
</evidence>
<evidence type="ECO:0000256" key="9">
    <source>
        <dbReference type="HAMAP-Rule" id="MF_01886"/>
    </source>
</evidence>
<dbReference type="Pfam" id="PF08351">
    <property type="entry name" value="TmcA_N"/>
    <property type="match status" value="1"/>
</dbReference>
<sequence>MFNQPVFSTWLAQAANLQIRLPIVWQGQQHTLLAATKQWLEANTALKVYWLGADAPPSATMVSQGRNYQLLGTECDVLIINAFSGFAADAVAATSGCVKAGGLWLVLCPEFNIWQQQVNPAHQSLLPYPIDAKQHQGYFIPFWLKQLQQANVIIGHNQQLVQPLQWPILPKITDVSPPFASQDQVKAVQAIQRVLTGHRRRPLVLTADRGRGKSAALGIAAAQLIQHTRQGFIITAPSPQAAAIALQHFQQLTPVSEHNLLRFMAIDELLAQVPTAALVFIDEAAAIPTPILQQLLARYSRLVFATTEHGYEGTGRGFTVRFQQHLTQQCPGWQKLHMQQAIRYQQHDPLEQLIFNSFLLQSTTPQFNAVAEQRYDIKCYSAQDWLKQPEKLQQVFSLLSLAHYQTQVKDLASLLDNPQLSVITLETTDNVLACALLSIEGNITGDLAQQIYYGERRLQGHLLAQSLAFHCAQPELASLALLRVMRIAVQPELQRQQLGSQLLEQIDNYAKQFGMAYVGTSYGVSIDLLKFWQQAGYCPVRLGQTADKASSEYSLLMLKAITTTSEHSQEMALQFRQQLPSLVAEHYPLLPAKLILALAVTKQQQPLTALELEQLWLFSQQKRPYELISHLLLNWFNQHFTSLPEQSALTLAAKLWQQHSWQQISEQYIISGKKEILAGWQRDLVKHTSLFAEHLIGTTK</sequence>
<evidence type="ECO:0000256" key="2">
    <source>
        <dbReference type="ARBA" id="ARBA00022555"/>
    </source>
</evidence>
<evidence type="ECO:0000256" key="8">
    <source>
        <dbReference type="ARBA" id="ARBA00023315"/>
    </source>
</evidence>
<proteinExistence type="inferred from homology"/>
<organism evidence="11 12">
    <name type="scientific">Rheinheimera salexigens</name>
    <dbReference type="NCBI Taxonomy" id="1628148"/>
    <lineage>
        <taxon>Bacteria</taxon>
        <taxon>Pseudomonadati</taxon>
        <taxon>Pseudomonadota</taxon>
        <taxon>Gammaproteobacteria</taxon>
        <taxon>Chromatiales</taxon>
        <taxon>Chromatiaceae</taxon>
        <taxon>Rheinheimera</taxon>
    </lineage>
</organism>
<dbReference type="Gene3D" id="3.40.50.300">
    <property type="entry name" value="P-loop containing nucleotide triphosphate hydrolases"/>
    <property type="match status" value="1"/>
</dbReference>
<keyword evidence="1 9" id="KW-0963">Cytoplasm</keyword>
<comment type="caution">
    <text evidence="9">Lacks conserved residue(s) required for the propagation of feature annotation.</text>
</comment>
<dbReference type="AlphaFoldDB" id="A0A1E7Q277"/>
<evidence type="ECO:0000313" key="11">
    <source>
        <dbReference type="EMBL" id="OEY68282.1"/>
    </source>
</evidence>
<dbReference type="GO" id="GO:0005524">
    <property type="term" value="F:ATP binding"/>
    <property type="evidence" value="ECO:0007669"/>
    <property type="project" value="UniProtKB-UniRule"/>
</dbReference>
<dbReference type="HAMAP" id="MF_01886">
    <property type="entry name" value="tRNA_acetyltr_TmcA"/>
    <property type="match status" value="1"/>
</dbReference>
<dbReference type="EMBL" id="MKEK01000001">
    <property type="protein sequence ID" value="OEY68282.1"/>
    <property type="molecule type" value="Genomic_DNA"/>
</dbReference>
<dbReference type="Pfam" id="PF13718">
    <property type="entry name" value="GNAT_acetyltr_2"/>
    <property type="match status" value="2"/>
</dbReference>
<keyword evidence="5 9" id="KW-0547">Nucleotide-binding</keyword>
<dbReference type="RefSeq" id="WP_070047849.1">
    <property type="nucleotide sequence ID" value="NZ_CBCSDO010000011.1"/>
</dbReference>
<dbReference type="GO" id="GO:0002101">
    <property type="term" value="P:tRNA wobble cytosine modification"/>
    <property type="evidence" value="ECO:0007669"/>
    <property type="project" value="UniProtKB-UniRule"/>
</dbReference>
<dbReference type="Gene3D" id="3.40.630.30">
    <property type="match status" value="1"/>
</dbReference>
<name>A0A1E7Q277_9GAMM</name>
<dbReference type="EC" id="2.3.1.193" evidence="9"/>
<keyword evidence="4 9" id="KW-0819">tRNA processing</keyword>
<dbReference type="PANTHER" id="PTHR10925">
    <property type="entry name" value="N-ACETYLTRANSFERASE 10"/>
    <property type="match status" value="1"/>
</dbReference>
<comment type="caution">
    <text evidence="11">The sequence shown here is derived from an EMBL/GenBank/DDBJ whole genome shotgun (WGS) entry which is preliminary data.</text>
</comment>
<dbReference type="GO" id="GO:0051392">
    <property type="term" value="F:tRNA cytidine N4-acetyltransferase activity"/>
    <property type="evidence" value="ECO:0007669"/>
    <property type="project" value="UniProtKB-UniRule"/>
</dbReference>
<keyword evidence="3 9" id="KW-0808">Transferase</keyword>
<reference evidence="12" key="1">
    <citation type="submission" date="2016-09" db="EMBL/GenBank/DDBJ databases">
        <authorList>
            <person name="Wan X."/>
            <person name="Hou S."/>
        </authorList>
    </citation>
    <scope>NUCLEOTIDE SEQUENCE [LARGE SCALE GENOMIC DNA]</scope>
    <source>
        <strain evidence="12">KH87</strain>
    </source>
</reference>
<dbReference type="InterPro" id="IPR027417">
    <property type="entry name" value="P-loop_NTPase"/>
</dbReference>
<evidence type="ECO:0000256" key="3">
    <source>
        <dbReference type="ARBA" id="ARBA00022679"/>
    </source>
</evidence>
<dbReference type="CDD" id="cd04301">
    <property type="entry name" value="NAT_SF"/>
    <property type="match status" value="1"/>
</dbReference>
<dbReference type="InterPro" id="IPR000182">
    <property type="entry name" value="GNAT_dom"/>
</dbReference>
<dbReference type="InterPro" id="IPR007807">
    <property type="entry name" value="TcmA/NAT10_helicase"/>
</dbReference>
<comment type="similarity">
    <text evidence="9">Belongs to the TmcA family.</text>
</comment>
<keyword evidence="12" id="KW-1185">Reference proteome</keyword>
<dbReference type="InterPro" id="IPR013562">
    <property type="entry name" value="TmcA/NAT10_N"/>
</dbReference>
<gene>
    <name evidence="9" type="primary">tmcA</name>
    <name evidence="11" type="ORF">BI198_00915</name>
</gene>
<evidence type="ECO:0000256" key="4">
    <source>
        <dbReference type="ARBA" id="ARBA00022694"/>
    </source>
</evidence>